<name>A0ABT6U4C4_9GAMM</name>
<accession>A0ABT6U4C4</accession>
<dbReference type="RefSeq" id="WP_175082895.1">
    <property type="nucleotide sequence ID" value="NZ_JAKUMG010000011.1"/>
</dbReference>
<protein>
    <recommendedName>
        <fullName evidence="4">DUF5666 domain-containing protein</fullName>
    </recommendedName>
</protein>
<feature type="signal peptide" evidence="1">
    <location>
        <begin position="1"/>
        <end position="17"/>
    </location>
</feature>
<evidence type="ECO:0000313" key="2">
    <source>
        <dbReference type="EMBL" id="MDI4670662.1"/>
    </source>
</evidence>
<keyword evidence="1" id="KW-0732">Signal</keyword>
<evidence type="ECO:0000256" key="1">
    <source>
        <dbReference type="SAM" id="SignalP"/>
    </source>
</evidence>
<evidence type="ECO:0000313" key="3">
    <source>
        <dbReference type="Proteomes" id="UP001156974"/>
    </source>
</evidence>
<evidence type="ECO:0008006" key="4">
    <source>
        <dbReference type="Google" id="ProtNLM"/>
    </source>
</evidence>
<dbReference type="Proteomes" id="UP001156974">
    <property type="component" value="Unassembled WGS sequence"/>
</dbReference>
<reference evidence="2 3" key="1">
    <citation type="submission" date="2022-02" db="EMBL/GenBank/DDBJ databases">
        <title>Genome analysis of Beneficial Microorganisms for Coral consortium from Pocillopora damicornis.</title>
        <authorList>
            <person name="Rosado P.M."/>
            <person name="Cardoso P.M."/>
            <person name="Rosado J.G."/>
            <person name="Schultz J."/>
            <person name="Rocha U."/>
            <person name="Costa T.K."/>
            <person name="Peixoto R.S."/>
        </authorList>
    </citation>
    <scope>NUCLEOTIDE SEQUENCE [LARGE SCALE GENOMIC DNA]</scope>
    <source>
        <strain evidence="2 3">BMC5</strain>
    </source>
</reference>
<sequence>MRSIVFIFLCLSNAVIAKDFSNEVGLADKIVQGRVISNNSQWEKGQIVTHHRVLVRDDISASVYGRVPENEIVITQLGGAAVHPVLNVIVNQHFTHQITLQKDEEALFFIEVDDKGQQRLVKGDNAMVKVSGVGTEEVTLPDFEQLALSDGIKKSASSPRINKSLAKENKIVFEKEVLTLSSAKNRIKQLLLNKKSKKGNEND</sequence>
<gene>
    <name evidence="2" type="ORF">MKZ47_16440</name>
</gene>
<proteinExistence type="predicted"/>
<comment type="caution">
    <text evidence="2">The sequence shown here is derived from an EMBL/GenBank/DDBJ whole genome shotgun (WGS) entry which is preliminary data.</text>
</comment>
<keyword evidence="3" id="KW-1185">Reference proteome</keyword>
<organism evidence="2 3">
    <name type="scientific">Pseudoalteromonas shioyasakiensis</name>
    <dbReference type="NCBI Taxonomy" id="1190813"/>
    <lineage>
        <taxon>Bacteria</taxon>
        <taxon>Pseudomonadati</taxon>
        <taxon>Pseudomonadota</taxon>
        <taxon>Gammaproteobacteria</taxon>
        <taxon>Alteromonadales</taxon>
        <taxon>Pseudoalteromonadaceae</taxon>
        <taxon>Pseudoalteromonas</taxon>
    </lineage>
</organism>
<feature type="chain" id="PRO_5045093823" description="DUF5666 domain-containing protein" evidence="1">
    <location>
        <begin position="18"/>
        <end position="203"/>
    </location>
</feature>
<dbReference type="EMBL" id="JAKUMG010000011">
    <property type="protein sequence ID" value="MDI4670662.1"/>
    <property type="molecule type" value="Genomic_DNA"/>
</dbReference>